<dbReference type="InterPro" id="IPR001753">
    <property type="entry name" value="Enoyl-CoA_hydra/iso"/>
</dbReference>
<evidence type="ECO:0000313" key="4">
    <source>
        <dbReference type="Proteomes" id="UP001597322"/>
    </source>
</evidence>
<name>A0ABW4M389_9HYPH</name>
<evidence type="ECO:0000313" key="3">
    <source>
        <dbReference type="EMBL" id="MFD1744926.1"/>
    </source>
</evidence>
<dbReference type="Gene3D" id="1.10.12.10">
    <property type="entry name" value="Lyase 2-enoyl-coa Hydratase, Chain A, domain 2"/>
    <property type="match status" value="1"/>
</dbReference>
<dbReference type="SUPFAM" id="SSF52096">
    <property type="entry name" value="ClpP/crotonase"/>
    <property type="match status" value="1"/>
</dbReference>
<dbReference type="InterPro" id="IPR051683">
    <property type="entry name" value="Enoyl-CoA_Hydratase/Isomerase"/>
</dbReference>
<evidence type="ECO:0000256" key="2">
    <source>
        <dbReference type="RuleBase" id="RU003707"/>
    </source>
</evidence>
<dbReference type="PROSITE" id="PS00166">
    <property type="entry name" value="ENOYL_COA_HYDRATASE"/>
    <property type="match status" value="1"/>
</dbReference>
<dbReference type="RefSeq" id="WP_377397596.1">
    <property type="nucleotide sequence ID" value="NZ_JBHUEQ010000006.1"/>
</dbReference>
<protein>
    <submittedName>
        <fullName evidence="3">Crotonase/enoyl-CoA hydratase family protein</fullName>
    </submittedName>
</protein>
<comment type="caution">
    <text evidence="3">The sequence shown here is derived from an EMBL/GenBank/DDBJ whole genome shotgun (WGS) entry which is preliminary data.</text>
</comment>
<accession>A0ABW4M389</accession>
<gene>
    <name evidence="3" type="ORF">ACFSE1_05565</name>
</gene>
<dbReference type="InterPro" id="IPR014748">
    <property type="entry name" value="Enoyl-CoA_hydra_C"/>
</dbReference>
<dbReference type="Gene3D" id="3.90.226.10">
    <property type="entry name" value="2-enoyl-CoA Hydratase, Chain A, domain 1"/>
    <property type="match status" value="1"/>
</dbReference>
<evidence type="ECO:0000256" key="1">
    <source>
        <dbReference type="ARBA" id="ARBA00005254"/>
    </source>
</evidence>
<dbReference type="Proteomes" id="UP001597322">
    <property type="component" value="Unassembled WGS sequence"/>
</dbReference>
<dbReference type="EMBL" id="JBHUEQ010000006">
    <property type="protein sequence ID" value="MFD1744926.1"/>
    <property type="molecule type" value="Genomic_DNA"/>
</dbReference>
<reference evidence="4" key="1">
    <citation type="journal article" date="2019" name="Int. J. Syst. Evol. Microbiol.">
        <title>The Global Catalogue of Microorganisms (GCM) 10K type strain sequencing project: providing services to taxonomists for standard genome sequencing and annotation.</title>
        <authorList>
            <consortium name="The Broad Institute Genomics Platform"/>
            <consortium name="The Broad Institute Genome Sequencing Center for Infectious Disease"/>
            <person name="Wu L."/>
            <person name="Ma J."/>
        </authorList>
    </citation>
    <scope>NUCLEOTIDE SEQUENCE [LARGE SCALE GENOMIC DNA]</scope>
    <source>
        <strain evidence="4">CG52</strain>
    </source>
</reference>
<dbReference type="NCBIfam" id="NF005675">
    <property type="entry name" value="PRK07468.1"/>
    <property type="match status" value="1"/>
</dbReference>
<comment type="similarity">
    <text evidence="1 2">Belongs to the enoyl-CoA hydratase/isomerase family.</text>
</comment>
<sequence length="264" mass="28654">MTNTIKVEVDARGIVSLVLNRPEKRNALSAEMIAELSEFAARAREERDWRAIILSGAGEVFCAGGDLEWMRQQMNADRQTRMVEARKLATMLNLLNSLPLPLIGGIHGSAFGGGVGMASVCDVAFATPECLFGLTETRLGIIPATIGPYVIARMGEGRARRIFMSARRFDSAEAVDLGLVSQVVERSALMEAATQEAERYLATAPGAVASAKALARSLSRSLDPERIEESITALADIWEQPEAQEGIAAFFEKRKPAWDRTGKS</sequence>
<dbReference type="PANTHER" id="PTHR42964:SF1">
    <property type="entry name" value="POLYKETIDE BIOSYNTHESIS ENOYL-COA HYDRATASE PKSH-RELATED"/>
    <property type="match status" value="1"/>
</dbReference>
<dbReference type="InterPro" id="IPR029045">
    <property type="entry name" value="ClpP/crotonase-like_dom_sf"/>
</dbReference>
<proteinExistence type="inferred from homology"/>
<keyword evidence="4" id="KW-1185">Reference proteome</keyword>
<dbReference type="InterPro" id="IPR018376">
    <property type="entry name" value="Enoyl-CoA_hyd/isom_CS"/>
</dbReference>
<dbReference type="PANTHER" id="PTHR42964">
    <property type="entry name" value="ENOYL-COA HYDRATASE"/>
    <property type="match status" value="1"/>
</dbReference>
<organism evidence="3 4">
    <name type="scientific">Rhizobium helianthi</name>
    <dbReference type="NCBI Taxonomy" id="1132695"/>
    <lineage>
        <taxon>Bacteria</taxon>
        <taxon>Pseudomonadati</taxon>
        <taxon>Pseudomonadota</taxon>
        <taxon>Alphaproteobacteria</taxon>
        <taxon>Hyphomicrobiales</taxon>
        <taxon>Rhizobiaceae</taxon>
        <taxon>Rhizobium/Agrobacterium group</taxon>
        <taxon>Rhizobium</taxon>
    </lineage>
</organism>
<dbReference type="Pfam" id="PF00378">
    <property type="entry name" value="ECH_1"/>
    <property type="match status" value="1"/>
</dbReference>
<dbReference type="CDD" id="cd06558">
    <property type="entry name" value="crotonase-like"/>
    <property type="match status" value="1"/>
</dbReference>